<accession>A0A7Z0TYD6</accession>
<keyword evidence="2" id="KW-1185">Reference proteome</keyword>
<comment type="caution">
    <text evidence="1">The sequence shown here is derived from an EMBL/GenBank/DDBJ whole genome shotgun (WGS) entry which is preliminary data.</text>
</comment>
<gene>
    <name evidence="1" type="ORF">H0E82_05715</name>
</gene>
<name>A0A7Z0TYD6_9GAMM</name>
<dbReference type="Gene3D" id="3.40.50.2000">
    <property type="entry name" value="Glycogen Phosphorylase B"/>
    <property type="match status" value="1"/>
</dbReference>
<organism evidence="1 2">
    <name type="scientific">Luteimonas deserti</name>
    <dbReference type="NCBI Taxonomy" id="2752306"/>
    <lineage>
        <taxon>Bacteria</taxon>
        <taxon>Pseudomonadati</taxon>
        <taxon>Pseudomonadota</taxon>
        <taxon>Gammaproteobacteria</taxon>
        <taxon>Lysobacterales</taxon>
        <taxon>Lysobacteraceae</taxon>
        <taxon>Luteimonas</taxon>
    </lineage>
</organism>
<evidence type="ECO:0000313" key="2">
    <source>
        <dbReference type="Proteomes" id="UP000589896"/>
    </source>
</evidence>
<evidence type="ECO:0000313" key="1">
    <source>
        <dbReference type="EMBL" id="NYZ62257.1"/>
    </source>
</evidence>
<proteinExistence type="predicted"/>
<sequence length="313" mass="33505">MNDAIPHTLRRLLFRRDFGGYTGGHGKVYDYFRHAAAHPAWHPTVYMDPSSTWGDNPWHDVGPQAFSAAFAPQHADALFLGGMDWLAYPQDAGRPVINLVQHVRHGDPAHPLSDFLQRRAIRICVSQPVADAILATGRVNGPVRVINAALNLPSIPESVTRCGIFIDAIKQPELGRHIALGLAGLGDVTLSDTRLPRIDYARALARAEIAILLPHATEGFYLPALEAMASGCAVVVPDCIGNRAYLVPGLNALAPALAPDAIVAAVRRLVEEPGLRARIADAGGCTASGFGLAAERTAFHALLDSLDTIWGHA</sequence>
<protein>
    <submittedName>
        <fullName evidence="1">Glycosyltransferase</fullName>
    </submittedName>
</protein>
<dbReference type="EMBL" id="JACCJZ010000013">
    <property type="protein sequence ID" value="NYZ62257.1"/>
    <property type="molecule type" value="Genomic_DNA"/>
</dbReference>
<reference evidence="1 2" key="1">
    <citation type="submission" date="2020-07" db="EMBL/GenBank/DDBJ databases">
        <title>isolation of Luteimonas sp. SJ-16.</title>
        <authorList>
            <person name="Huang X.-X."/>
            <person name="Xu L."/>
            <person name="Sun J.-Q."/>
        </authorList>
    </citation>
    <scope>NUCLEOTIDE SEQUENCE [LARGE SCALE GENOMIC DNA]</scope>
    <source>
        <strain evidence="1 2">SJ-16</strain>
    </source>
</reference>
<dbReference type="SUPFAM" id="SSF53756">
    <property type="entry name" value="UDP-Glycosyltransferase/glycogen phosphorylase"/>
    <property type="match status" value="1"/>
</dbReference>
<dbReference type="Proteomes" id="UP000589896">
    <property type="component" value="Unassembled WGS sequence"/>
</dbReference>
<dbReference type="Pfam" id="PF13692">
    <property type="entry name" value="Glyco_trans_1_4"/>
    <property type="match status" value="1"/>
</dbReference>
<dbReference type="GO" id="GO:0016757">
    <property type="term" value="F:glycosyltransferase activity"/>
    <property type="evidence" value="ECO:0007669"/>
    <property type="project" value="InterPro"/>
</dbReference>
<keyword evidence="1" id="KW-0808">Transferase</keyword>
<dbReference type="AlphaFoldDB" id="A0A7Z0TYD6"/>